<evidence type="ECO:0000256" key="1">
    <source>
        <dbReference type="ARBA" id="ARBA00004370"/>
    </source>
</evidence>
<feature type="domain" description="P-type" evidence="8">
    <location>
        <begin position="68"/>
        <end position="118"/>
    </location>
</feature>
<dbReference type="Pfam" id="PF13802">
    <property type="entry name" value="Gal_mutarotas_2"/>
    <property type="match status" value="1"/>
</dbReference>
<proteinExistence type="inferred from homology"/>
<accession>A0ABD0M9C8</accession>
<name>A0ABD0M9C8_9CAEN</name>
<dbReference type="InterPro" id="IPR017853">
    <property type="entry name" value="GH"/>
</dbReference>
<dbReference type="GO" id="GO:0090599">
    <property type="term" value="F:alpha-glucosidase activity"/>
    <property type="evidence" value="ECO:0007669"/>
    <property type="project" value="UniProtKB-ARBA"/>
</dbReference>
<keyword evidence="4" id="KW-1015">Disulfide bond</keyword>
<dbReference type="Proteomes" id="UP001519460">
    <property type="component" value="Unassembled WGS sequence"/>
</dbReference>
<keyword evidence="10" id="KW-1185">Reference proteome</keyword>
<dbReference type="SMART" id="SM00018">
    <property type="entry name" value="PD"/>
    <property type="match status" value="1"/>
</dbReference>
<dbReference type="InterPro" id="IPR044913">
    <property type="entry name" value="P_trefoil_dom_sf"/>
</dbReference>
<evidence type="ECO:0000313" key="9">
    <source>
        <dbReference type="EMBL" id="KAK7507996.1"/>
    </source>
</evidence>
<comment type="subcellular location">
    <subcellularLocation>
        <location evidence="1">Membrane</location>
    </subcellularLocation>
</comment>
<gene>
    <name evidence="9" type="ORF">BaRGS_00000961</name>
</gene>
<evidence type="ECO:0000256" key="4">
    <source>
        <dbReference type="ARBA" id="ARBA00023157"/>
    </source>
</evidence>
<feature type="non-terminal residue" evidence="9">
    <location>
        <position position="478"/>
    </location>
</feature>
<dbReference type="PANTHER" id="PTHR22762:SF131">
    <property type="entry name" value="GLYCOSIDE HYDROLASE FAMILY 31 N-TERMINAL DOMAIN-CONTAINING PROTEIN"/>
    <property type="match status" value="1"/>
</dbReference>
<dbReference type="EMBL" id="JACVVK020000003">
    <property type="protein sequence ID" value="KAK7507996.1"/>
    <property type="molecule type" value="Genomic_DNA"/>
</dbReference>
<dbReference type="PROSITE" id="PS51448">
    <property type="entry name" value="P_TREFOIL_2"/>
    <property type="match status" value="1"/>
</dbReference>
<dbReference type="CDD" id="cd14752">
    <property type="entry name" value="GH31_N"/>
    <property type="match status" value="1"/>
</dbReference>
<evidence type="ECO:0000256" key="6">
    <source>
        <dbReference type="RuleBase" id="RU361185"/>
    </source>
</evidence>
<evidence type="ECO:0000256" key="2">
    <source>
        <dbReference type="ARBA" id="ARBA00007806"/>
    </source>
</evidence>
<dbReference type="CDD" id="cd00111">
    <property type="entry name" value="Trefoil"/>
    <property type="match status" value="1"/>
</dbReference>
<dbReference type="AlphaFoldDB" id="A0ABD0M9C8"/>
<comment type="caution">
    <text evidence="5">Lacks conserved residue(s) required for the propagation of feature annotation.</text>
</comment>
<evidence type="ECO:0000256" key="5">
    <source>
        <dbReference type="PROSITE-ProRule" id="PRU00779"/>
    </source>
</evidence>
<dbReference type="Pfam" id="PF00088">
    <property type="entry name" value="Trefoil"/>
    <property type="match status" value="1"/>
</dbReference>
<dbReference type="Gene3D" id="2.60.40.1760">
    <property type="entry name" value="glycosyl hydrolase (family 31)"/>
    <property type="match status" value="1"/>
</dbReference>
<feature type="chain" id="PRO_5044748270" description="P-type domain-containing protein" evidence="7">
    <location>
        <begin position="24"/>
        <end position="478"/>
    </location>
</feature>
<protein>
    <recommendedName>
        <fullName evidence="8">P-type domain-containing protein</fullName>
    </recommendedName>
</protein>
<dbReference type="InterPro" id="IPR000519">
    <property type="entry name" value="P_trefoil_dom"/>
</dbReference>
<evidence type="ECO:0000256" key="3">
    <source>
        <dbReference type="ARBA" id="ARBA00023136"/>
    </source>
</evidence>
<dbReference type="InterPro" id="IPR011013">
    <property type="entry name" value="Gal_mutarotase_sf_dom"/>
</dbReference>
<reference evidence="9 10" key="1">
    <citation type="journal article" date="2023" name="Sci. Data">
        <title>Genome assembly of the Korean intertidal mud-creeper Batillaria attramentaria.</title>
        <authorList>
            <person name="Patra A.K."/>
            <person name="Ho P.T."/>
            <person name="Jun S."/>
            <person name="Lee S.J."/>
            <person name="Kim Y."/>
            <person name="Won Y.J."/>
        </authorList>
    </citation>
    <scope>NUCLEOTIDE SEQUENCE [LARGE SCALE GENOMIC DNA]</scope>
    <source>
        <strain evidence="9">Wonlab-2016</strain>
    </source>
</reference>
<evidence type="ECO:0000256" key="7">
    <source>
        <dbReference type="SAM" id="SignalP"/>
    </source>
</evidence>
<keyword evidence="7" id="KW-0732">Signal</keyword>
<dbReference type="SUPFAM" id="SSF57492">
    <property type="entry name" value="Trefoil"/>
    <property type="match status" value="1"/>
</dbReference>
<evidence type="ECO:0000259" key="8">
    <source>
        <dbReference type="PROSITE" id="PS51448"/>
    </source>
</evidence>
<sequence>MEGLWHSHCAILVLSFLLGSLDCSSQHVRNTESYIREASKRQDAQVPAPMTPRKTDPQLHVASHFAAPQCTAEPQNRFDCWPESNNTERADCVKRGCCWDEDVVTKTNFTSPACFFPENYDGYQLVSLSPVERAGLLYGYNGTLRRTSSSPYPADVKELRLLVFFETETRIRFKIFDPNSERYEVPMNLPPKWKTAFGDTQYTVTFADSPFGIGIYRKFTSEPLFDSRGMAPLIFADQFLQIGTKLTTSYLYGFGEHRGPFLQDVHWRKLIFWTRDQYPIENMNLYGSHPFYLNLEPSGNAHGVFLLNSNAMQVNIQPYDKSAGAGLTFLSTGGILDFFIFTGPTPDEVVQQYTSLIGKPFMPPLWALGFHMCKHGYGNSSEFYKVIQRNRAARMPYDVQWNDLDYSAGNKDWTWDNKTYVGLPEIIKDLHAHGQRNVIIVDPGISSTQPPGTYPPYDLGLKMGVFLKNKDGTPLIGK</sequence>
<keyword evidence="6" id="KW-0326">Glycosidase</keyword>
<evidence type="ECO:0000313" key="10">
    <source>
        <dbReference type="Proteomes" id="UP001519460"/>
    </source>
</evidence>
<dbReference type="Pfam" id="PF01055">
    <property type="entry name" value="Glyco_hydro_31_2nd"/>
    <property type="match status" value="1"/>
</dbReference>
<dbReference type="InterPro" id="IPR000322">
    <property type="entry name" value="Glyco_hydro_31_TIM"/>
</dbReference>
<keyword evidence="3" id="KW-0472">Membrane</keyword>
<organism evidence="9 10">
    <name type="scientific">Batillaria attramentaria</name>
    <dbReference type="NCBI Taxonomy" id="370345"/>
    <lineage>
        <taxon>Eukaryota</taxon>
        <taxon>Metazoa</taxon>
        <taxon>Spiralia</taxon>
        <taxon>Lophotrochozoa</taxon>
        <taxon>Mollusca</taxon>
        <taxon>Gastropoda</taxon>
        <taxon>Caenogastropoda</taxon>
        <taxon>Sorbeoconcha</taxon>
        <taxon>Cerithioidea</taxon>
        <taxon>Batillariidae</taxon>
        <taxon>Batillaria</taxon>
    </lineage>
</organism>
<dbReference type="Gene3D" id="3.20.20.80">
    <property type="entry name" value="Glycosidases"/>
    <property type="match status" value="1"/>
</dbReference>
<dbReference type="PANTHER" id="PTHR22762">
    <property type="entry name" value="ALPHA-GLUCOSIDASE"/>
    <property type="match status" value="1"/>
</dbReference>
<feature type="signal peptide" evidence="7">
    <location>
        <begin position="1"/>
        <end position="23"/>
    </location>
</feature>
<dbReference type="GO" id="GO:0016020">
    <property type="term" value="C:membrane"/>
    <property type="evidence" value="ECO:0007669"/>
    <property type="project" value="UniProtKB-SubCell"/>
</dbReference>
<dbReference type="Gene3D" id="4.10.110.10">
    <property type="entry name" value="Spasmolytic Protein, domain 1"/>
    <property type="match status" value="1"/>
</dbReference>
<comment type="similarity">
    <text evidence="2 6">Belongs to the glycosyl hydrolase 31 family.</text>
</comment>
<comment type="caution">
    <text evidence="9">The sequence shown here is derived from an EMBL/GenBank/DDBJ whole genome shotgun (WGS) entry which is preliminary data.</text>
</comment>
<dbReference type="SUPFAM" id="SSF51445">
    <property type="entry name" value="(Trans)glycosidases"/>
    <property type="match status" value="1"/>
</dbReference>
<dbReference type="SUPFAM" id="SSF74650">
    <property type="entry name" value="Galactose mutarotase-like"/>
    <property type="match status" value="1"/>
</dbReference>
<keyword evidence="6" id="KW-0378">Hydrolase</keyword>
<dbReference type="InterPro" id="IPR025887">
    <property type="entry name" value="Glyco_hydro_31_N_dom"/>
</dbReference>